<dbReference type="Pfam" id="PF12679">
    <property type="entry name" value="ABC2_membrane_2"/>
    <property type="match status" value="1"/>
</dbReference>
<feature type="transmembrane region" description="Helical" evidence="1">
    <location>
        <begin position="184"/>
        <end position="206"/>
    </location>
</feature>
<evidence type="ECO:0000256" key="1">
    <source>
        <dbReference type="SAM" id="Phobius"/>
    </source>
</evidence>
<feature type="transmembrane region" description="Helical" evidence="1">
    <location>
        <begin position="245"/>
        <end position="264"/>
    </location>
</feature>
<dbReference type="PANTHER" id="PTHR37305">
    <property type="entry name" value="INTEGRAL MEMBRANE PROTEIN-RELATED"/>
    <property type="match status" value="1"/>
</dbReference>
<sequence length="269" mass="31021">MQAVRQEFFKSFHRLNYLVYSLIIFFTPVLALIAYYLTDPKHAEVDYVFHHGYFDAFIFIFMLVSFGSILAEEFQFDTIKVIASRGNSRISIFISKIIKLVFDYVFWYLIATVSYLLSWLLGFAGKNFGKTVSLGNKGMYLSDGNASEFTFLWHNFITYLLYIFLIGAIALMISSFLKSNAIAIASAFIIWLAGNIVSALLMNFLYKHIHLIKWNPFNVSQYTPYQTFSNAKEWTLMSHLSQTDIISASIIWTIIFFAIAGTVFSRRNL</sequence>
<keyword evidence="4" id="KW-1185">Reference proteome</keyword>
<reference evidence="2" key="2">
    <citation type="submission" date="2019-01" db="EMBL/GenBank/DDBJ databases">
        <title>Oenococcus sicerae UCMA17102.</title>
        <authorList>
            <person name="Cousin F.J."/>
            <person name="Le Guellec R."/>
            <person name="Cretenet M."/>
        </authorList>
    </citation>
    <scope>NUCLEOTIDE SEQUENCE</scope>
    <source>
        <strain evidence="2">UCMA17102</strain>
    </source>
</reference>
<feature type="transmembrane region" description="Helical" evidence="1">
    <location>
        <begin position="57"/>
        <end position="76"/>
    </location>
</feature>
<dbReference type="GO" id="GO:0140359">
    <property type="term" value="F:ABC-type transporter activity"/>
    <property type="evidence" value="ECO:0007669"/>
    <property type="project" value="InterPro"/>
</dbReference>
<feature type="transmembrane region" description="Helical" evidence="1">
    <location>
        <begin position="97"/>
        <end position="121"/>
    </location>
</feature>
<dbReference type="EMBL" id="SDWY01000002">
    <property type="protein sequence ID" value="MDN6899999.1"/>
    <property type="molecule type" value="Genomic_DNA"/>
</dbReference>
<evidence type="ECO:0000313" key="4">
    <source>
        <dbReference type="Proteomes" id="UP000286907"/>
    </source>
</evidence>
<organism evidence="2 5">
    <name type="scientific">Oenococcus sicerae</name>
    <dbReference type="NCBI Taxonomy" id="2203724"/>
    <lineage>
        <taxon>Bacteria</taxon>
        <taxon>Bacillati</taxon>
        <taxon>Bacillota</taxon>
        <taxon>Bacilli</taxon>
        <taxon>Lactobacillales</taxon>
        <taxon>Lactobacillaceae</taxon>
        <taxon>Oenococcus</taxon>
    </lineage>
</organism>
<dbReference type="Proteomes" id="UP000286907">
    <property type="component" value="Chromosome"/>
</dbReference>
<evidence type="ECO:0000313" key="3">
    <source>
        <dbReference type="EMBL" id="QAS69611.1"/>
    </source>
</evidence>
<protein>
    <submittedName>
        <fullName evidence="2 3">ABC transporter permease</fullName>
    </submittedName>
</protein>
<evidence type="ECO:0000313" key="5">
    <source>
        <dbReference type="Proteomes" id="UP001167919"/>
    </source>
</evidence>
<keyword evidence="1" id="KW-0812">Transmembrane</keyword>
<dbReference type="RefSeq" id="WP_128685871.1">
    <property type="nucleotide sequence ID" value="NZ_CP029684.2"/>
</dbReference>
<keyword evidence="1" id="KW-1133">Transmembrane helix</keyword>
<dbReference type="EMBL" id="CP029684">
    <property type="protein sequence ID" value="QAS69611.1"/>
    <property type="molecule type" value="Genomic_DNA"/>
</dbReference>
<feature type="transmembrane region" description="Helical" evidence="1">
    <location>
        <begin position="15"/>
        <end position="37"/>
    </location>
</feature>
<dbReference type="PANTHER" id="PTHR37305:SF1">
    <property type="entry name" value="MEMBRANE PROTEIN"/>
    <property type="match status" value="1"/>
</dbReference>
<dbReference type="Proteomes" id="UP001167919">
    <property type="component" value="Unassembled WGS sequence"/>
</dbReference>
<dbReference type="AlphaFoldDB" id="A0AAJ1R8B9"/>
<gene>
    <name evidence="3" type="ORF">DLJ48_03280</name>
    <name evidence="2" type="ORF">EVC35_03115</name>
</gene>
<reference evidence="3" key="3">
    <citation type="submission" date="2020-01" db="EMBL/GenBank/DDBJ databases">
        <authorList>
            <person name="Cousin F.J."/>
            <person name="Le Guellec R."/>
            <person name="Cretenet M."/>
        </authorList>
    </citation>
    <scope>NUCLEOTIDE SEQUENCE</scope>
    <source>
        <strain evidence="3">UCMA 15228</strain>
    </source>
</reference>
<dbReference type="GO" id="GO:0005886">
    <property type="term" value="C:plasma membrane"/>
    <property type="evidence" value="ECO:0007669"/>
    <property type="project" value="UniProtKB-SubCell"/>
</dbReference>
<keyword evidence="1" id="KW-0472">Membrane</keyword>
<proteinExistence type="predicted"/>
<reference evidence="3 4" key="1">
    <citation type="journal article" date="2019" name="Syst. Appl. Microbiol.">
        <title>Oenococcus sicerae sp. nov., isolated from French cider.</title>
        <authorList>
            <person name="Cousin F.J."/>
            <person name="Le Guellec R."/>
            <person name="Chagnot C."/>
            <person name="Goux D."/>
            <person name="Dalmasso M."/>
            <person name="Laplace J.M."/>
            <person name="Cretenet M."/>
        </authorList>
    </citation>
    <scope>NUCLEOTIDE SEQUENCE [LARGE SCALE GENOMIC DNA]</scope>
    <source>
        <strain evidence="3 4">UCMA 15228</strain>
    </source>
</reference>
<name>A0AAJ1R8B9_9LACO</name>
<evidence type="ECO:0000313" key="2">
    <source>
        <dbReference type="EMBL" id="MDN6899999.1"/>
    </source>
</evidence>
<feature type="transmembrane region" description="Helical" evidence="1">
    <location>
        <begin position="156"/>
        <end position="177"/>
    </location>
</feature>
<accession>A0AAJ1R8B9</accession>